<dbReference type="AlphaFoldDB" id="A0AAW7MH21"/>
<feature type="region of interest" description="Disordered" evidence="6">
    <location>
        <begin position="142"/>
        <end position="184"/>
    </location>
</feature>
<evidence type="ECO:0000313" key="10">
    <source>
        <dbReference type="Proteomes" id="UP001172791"/>
    </source>
</evidence>
<feature type="compositionally biased region" description="Polar residues" evidence="6">
    <location>
        <begin position="90"/>
        <end position="100"/>
    </location>
</feature>
<dbReference type="Gene3D" id="2.40.128.260">
    <property type="entry name" value="Type IV secretion system, VirB10/TraB/TrbI"/>
    <property type="match status" value="1"/>
</dbReference>
<evidence type="ECO:0000256" key="4">
    <source>
        <dbReference type="ARBA" id="ARBA00022989"/>
    </source>
</evidence>
<keyword evidence="9" id="KW-1185">Reference proteome</keyword>
<evidence type="ECO:0000256" key="1">
    <source>
        <dbReference type="ARBA" id="ARBA00004167"/>
    </source>
</evidence>
<feature type="compositionally biased region" description="Basic and acidic residues" evidence="6">
    <location>
        <begin position="175"/>
        <end position="184"/>
    </location>
</feature>
<dbReference type="Proteomes" id="UP001172788">
    <property type="component" value="Unassembled WGS sequence"/>
</dbReference>
<dbReference type="Pfam" id="PF03743">
    <property type="entry name" value="TrbI"/>
    <property type="match status" value="1"/>
</dbReference>
<comment type="subcellular location">
    <subcellularLocation>
        <location evidence="1">Membrane</location>
        <topology evidence="1">Single-pass membrane protein</topology>
    </subcellularLocation>
</comment>
<keyword evidence="4" id="KW-1133">Transmembrane helix</keyword>
<sequence>MTMGNGPQAAKDAATSAVANQKEAVRAAETAKGSLWYEDKPDTPSPASDVTAIAAASAAVAASAPVGAQPAVPNLAGQATVPILAGVTPRTSVPSLQQGDSRMREGTGASPTGAAVAPMPNVQSTMASAENSKLDIADFNTSTTTTKQPTIPSIPPSGGGAGQLSGAIPQTPQDDQNKQERKDRFVSDAKLLDTEYNQAIKTKQRTPYELKAGSVIPAAMISGLNSDLPGQIIAQVRETVWDSRSGRYILIPQGAKLIGMYDAHVAYGQERALVVWSRIIFPDGSSYNLRGMPGADQAGYAGFYDTVDNHYVKVFGSALAIAVLGAGIQLTQPSNGNSANQTPSVSQTLGASLGQQLGQTGMTITQKNLNIQPTLKVAPGYRFNVMITADCILEPLNQ</sequence>
<accession>A0AAW7MH21</accession>
<keyword evidence="3" id="KW-0812">Transmembrane</keyword>
<evidence type="ECO:0000313" key="8">
    <source>
        <dbReference type="EMBL" id="MDN4578888.1"/>
    </source>
</evidence>
<evidence type="ECO:0000256" key="2">
    <source>
        <dbReference type="ARBA" id="ARBA00010265"/>
    </source>
</evidence>
<dbReference type="InterPro" id="IPR042217">
    <property type="entry name" value="T4SS_VirB10/TrbI"/>
</dbReference>
<dbReference type="InterPro" id="IPR005498">
    <property type="entry name" value="T4SS_VirB10/TraB/TrbI"/>
</dbReference>
<name>A0AAW7MH21_9BURK</name>
<feature type="region of interest" description="Disordered" evidence="6">
    <location>
        <begin position="1"/>
        <end position="48"/>
    </location>
</feature>
<organism evidence="7 10">
    <name type="scientific">Pandoraea cepalis</name>
    <dbReference type="NCBI Taxonomy" id="2508294"/>
    <lineage>
        <taxon>Bacteria</taxon>
        <taxon>Pseudomonadati</taxon>
        <taxon>Pseudomonadota</taxon>
        <taxon>Betaproteobacteria</taxon>
        <taxon>Burkholderiales</taxon>
        <taxon>Burkholderiaceae</taxon>
        <taxon>Pandoraea</taxon>
    </lineage>
</organism>
<evidence type="ECO:0000313" key="9">
    <source>
        <dbReference type="Proteomes" id="UP001172788"/>
    </source>
</evidence>
<keyword evidence="5" id="KW-0472">Membrane</keyword>
<comment type="similarity">
    <text evidence="2">Belongs to the TrbI/VirB10 family.</text>
</comment>
<evidence type="ECO:0000256" key="6">
    <source>
        <dbReference type="SAM" id="MobiDB-lite"/>
    </source>
</evidence>
<gene>
    <name evidence="7" type="ORF">DBA34_01990</name>
    <name evidence="8" type="ORF">DBB29_12260</name>
</gene>
<evidence type="ECO:0000256" key="3">
    <source>
        <dbReference type="ARBA" id="ARBA00022692"/>
    </source>
</evidence>
<feature type="compositionally biased region" description="Low complexity" evidence="6">
    <location>
        <begin position="142"/>
        <end position="151"/>
    </location>
</feature>
<feature type="region of interest" description="Disordered" evidence="6">
    <location>
        <begin position="90"/>
        <end position="119"/>
    </location>
</feature>
<dbReference type="Proteomes" id="UP001172791">
    <property type="component" value="Unassembled WGS sequence"/>
</dbReference>
<dbReference type="GO" id="GO:0016020">
    <property type="term" value="C:membrane"/>
    <property type="evidence" value="ECO:0007669"/>
    <property type="project" value="UniProtKB-SubCell"/>
</dbReference>
<dbReference type="EMBL" id="QAIC01000024">
    <property type="protein sequence ID" value="MDN4572042.1"/>
    <property type="molecule type" value="Genomic_DNA"/>
</dbReference>
<proteinExistence type="inferred from homology"/>
<reference evidence="7" key="1">
    <citation type="submission" date="2018-04" db="EMBL/GenBank/DDBJ databases">
        <authorList>
            <person name="Jy Z."/>
        </authorList>
    </citation>
    <scope>NUCLEOTIDE SEQUENCE</scope>
    <source>
        <strain evidence="8">AS13</strain>
        <strain evidence="7">LA18</strain>
    </source>
</reference>
<evidence type="ECO:0000256" key="5">
    <source>
        <dbReference type="ARBA" id="ARBA00023136"/>
    </source>
</evidence>
<evidence type="ECO:0000313" key="7">
    <source>
        <dbReference type="EMBL" id="MDN4572042.1"/>
    </source>
</evidence>
<dbReference type="EMBL" id="QAID01000040">
    <property type="protein sequence ID" value="MDN4578888.1"/>
    <property type="molecule type" value="Genomic_DNA"/>
</dbReference>
<protein>
    <submittedName>
        <fullName evidence="7">Conjugal transfer protein TrbI</fullName>
    </submittedName>
</protein>
<comment type="caution">
    <text evidence="7">The sequence shown here is derived from an EMBL/GenBank/DDBJ whole genome shotgun (WGS) entry which is preliminary data.</text>
</comment>
<dbReference type="CDD" id="cd16429">
    <property type="entry name" value="VirB10"/>
    <property type="match status" value="1"/>
</dbReference>